<keyword evidence="6" id="KW-0812">Transmembrane</keyword>
<keyword evidence="13" id="KW-0175">Coiled coil</keyword>
<keyword evidence="4" id="KW-1003">Cell membrane</keyword>
<dbReference type="Gene3D" id="3.40.50.2300">
    <property type="match status" value="2"/>
</dbReference>
<comment type="caution">
    <text evidence="18">The sequence shown here is derived from an EMBL/GenBank/DDBJ whole genome shotgun (WGS) entry which is preliminary data.</text>
</comment>
<evidence type="ECO:0000256" key="12">
    <source>
        <dbReference type="PROSITE-ProRule" id="PRU00169"/>
    </source>
</evidence>
<dbReference type="InterPro" id="IPR005467">
    <property type="entry name" value="His_kinase_dom"/>
</dbReference>
<organism evidence="18 19">
    <name type="scientific">Corallococcus praedator</name>
    <dbReference type="NCBI Taxonomy" id="2316724"/>
    <lineage>
        <taxon>Bacteria</taxon>
        <taxon>Pseudomonadati</taxon>
        <taxon>Myxococcota</taxon>
        <taxon>Myxococcia</taxon>
        <taxon>Myxococcales</taxon>
        <taxon>Cystobacterineae</taxon>
        <taxon>Myxococcaceae</taxon>
        <taxon>Corallococcus</taxon>
    </lineage>
</organism>
<feature type="domain" description="PAS" evidence="16">
    <location>
        <begin position="157"/>
        <end position="214"/>
    </location>
</feature>
<dbReference type="InterPro" id="IPR035965">
    <property type="entry name" value="PAS-like_dom_sf"/>
</dbReference>
<dbReference type="InterPro" id="IPR011006">
    <property type="entry name" value="CheY-like_superfamily"/>
</dbReference>
<dbReference type="PROSITE" id="PS50110">
    <property type="entry name" value="RESPONSE_REGULATORY"/>
    <property type="match status" value="2"/>
</dbReference>
<dbReference type="PANTHER" id="PTHR45339:SF1">
    <property type="entry name" value="HYBRID SIGNAL TRANSDUCTION HISTIDINE KINASE J"/>
    <property type="match status" value="1"/>
</dbReference>
<dbReference type="InterPro" id="IPR001610">
    <property type="entry name" value="PAC"/>
</dbReference>
<protein>
    <recommendedName>
        <fullName evidence="3">histidine kinase</fullName>
        <ecNumber evidence="3">2.7.13.3</ecNumber>
    </recommendedName>
</protein>
<evidence type="ECO:0000256" key="9">
    <source>
        <dbReference type="ARBA" id="ARBA00022989"/>
    </source>
</evidence>
<name>A0ABX9QPC6_9BACT</name>
<dbReference type="Gene3D" id="2.10.70.100">
    <property type="match status" value="1"/>
</dbReference>
<evidence type="ECO:0000256" key="13">
    <source>
        <dbReference type="SAM" id="Coils"/>
    </source>
</evidence>
<dbReference type="InterPro" id="IPR036890">
    <property type="entry name" value="HATPase_C_sf"/>
</dbReference>
<dbReference type="PANTHER" id="PTHR45339">
    <property type="entry name" value="HYBRID SIGNAL TRANSDUCTION HISTIDINE KINASE J"/>
    <property type="match status" value="1"/>
</dbReference>
<dbReference type="InterPro" id="IPR013655">
    <property type="entry name" value="PAS_fold_3"/>
</dbReference>
<feature type="domain" description="PAC" evidence="17">
    <location>
        <begin position="104"/>
        <end position="156"/>
    </location>
</feature>
<proteinExistence type="predicted"/>
<dbReference type="InterPro" id="IPR000014">
    <property type="entry name" value="PAS"/>
</dbReference>
<evidence type="ECO:0000256" key="3">
    <source>
        <dbReference type="ARBA" id="ARBA00012438"/>
    </source>
</evidence>
<comment type="subcellular location">
    <subcellularLocation>
        <location evidence="2">Cell membrane</location>
        <topology evidence="2">Multi-pass membrane protein</topology>
    </subcellularLocation>
</comment>
<dbReference type="Pfam" id="PF13426">
    <property type="entry name" value="PAS_9"/>
    <property type="match status" value="1"/>
</dbReference>
<dbReference type="SMART" id="SM00091">
    <property type="entry name" value="PAS"/>
    <property type="match status" value="2"/>
</dbReference>
<dbReference type="Gene3D" id="3.30.565.10">
    <property type="entry name" value="Histidine kinase-like ATPase, C-terminal domain"/>
    <property type="match status" value="1"/>
</dbReference>
<dbReference type="InterPro" id="IPR001789">
    <property type="entry name" value="Sig_transdc_resp-reg_receiver"/>
</dbReference>
<dbReference type="InterPro" id="IPR000700">
    <property type="entry name" value="PAS-assoc_C"/>
</dbReference>
<reference evidence="18 19" key="1">
    <citation type="submission" date="2018-09" db="EMBL/GenBank/DDBJ databases">
        <authorList>
            <person name="Livingstone P.G."/>
            <person name="Whitworth D.E."/>
        </authorList>
    </citation>
    <scope>NUCLEOTIDE SEQUENCE [LARGE SCALE GENOMIC DNA]</scope>
    <source>
        <strain evidence="18 19">CA031B</strain>
    </source>
</reference>
<dbReference type="PRINTS" id="PR00344">
    <property type="entry name" value="BCTRLSENSOR"/>
</dbReference>
<feature type="coiled-coil region" evidence="13">
    <location>
        <begin position="274"/>
        <end position="301"/>
    </location>
</feature>
<keyword evidence="19" id="KW-1185">Reference proteome</keyword>
<dbReference type="CDD" id="cd17546">
    <property type="entry name" value="REC_hyHK_CKI1_RcsC-like"/>
    <property type="match status" value="2"/>
</dbReference>
<dbReference type="Pfam" id="PF02518">
    <property type="entry name" value="HATPase_c"/>
    <property type="match status" value="1"/>
</dbReference>
<dbReference type="Gene3D" id="1.10.287.130">
    <property type="match status" value="1"/>
</dbReference>
<dbReference type="PROSITE" id="PS50113">
    <property type="entry name" value="PAC"/>
    <property type="match status" value="2"/>
</dbReference>
<dbReference type="InterPro" id="IPR036097">
    <property type="entry name" value="HisK_dim/P_sf"/>
</dbReference>
<dbReference type="Gene3D" id="3.30.450.20">
    <property type="entry name" value="PAS domain"/>
    <property type="match status" value="2"/>
</dbReference>
<evidence type="ECO:0000256" key="10">
    <source>
        <dbReference type="ARBA" id="ARBA00023012"/>
    </source>
</evidence>
<dbReference type="InterPro" id="IPR003661">
    <property type="entry name" value="HisK_dim/P_dom"/>
</dbReference>
<evidence type="ECO:0000256" key="8">
    <source>
        <dbReference type="ARBA" id="ARBA00022840"/>
    </source>
</evidence>
<feature type="modified residue" description="4-aspartylphosphate" evidence="12">
    <location>
        <position position="743"/>
    </location>
</feature>
<evidence type="ECO:0000259" key="16">
    <source>
        <dbReference type="PROSITE" id="PS50112"/>
    </source>
</evidence>
<dbReference type="SUPFAM" id="SSF55785">
    <property type="entry name" value="PYP-like sensor domain (PAS domain)"/>
    <property type="match status" value="2"/>
</dbReference>
<keyword evidence="10" id="KW-0902">Two-component regulatory system</keyword>
<accession>A0ABX9QPC6</accession>
<evidence type="ECO:0000256" key="5">
    <source>
        <dbReference type="ARBA" id="ARBA00022553"/>
    </source>
</evidence>
<dbReference type="SUPFAM" id="SSF47384">
    <property type="entry name" value="Homodimeric domain of signal transducing histidine kinase"/>
    <property type="match status" value="1"/>
</dbReference>
<dbReference type="EC" id="2.7.13.3" evidence="3"/>
<dbReference type="SMART" id="SM00388">
    <property type="entry name" value="HisKA"/>
    <property type="match status" value="1"/>
</dbReference>
<evidence type="ECO:0000256" key="11">
    <source>
        <dbReference type="ARBA" id="ARBA00023136"/>
    </source>
</evidence>
<dbReference type="SMART" id="SM00387">
    <property type="entry name" value="HATPase_c"/>
    <property type="match status" value="1"/>
</dbReference>
<keyword evidence="7" id="KW-0547">Nucleotide-binding</keyword>
<dbReference type="PROSITE" id="PS50112">
    <property type="entry name" value="PAS"/>
    <property type="match status" value="1"/>
</dbReference>
<evidence type="ECO:0000256" key="6">
    <source>
        <dbReference type="ARBA" id="ARBA00022692"/>
    </source>
</evidence>
<dbReference type="InterPro" id="IPR036641">
    <property type="entry name" value="HPT_dom_sf"/>
</dbReference>
<dbReference type="Pfam" id="PF08447">
    <property type="entry name" value="PAS_3"/>
    <property type="match status" value="1"/>
</dbReference>
<feature type="domain" description="PAC" evidence="17">
    <location>
        <begin position="231"/>
        <end position="283"/>
    </location>
</feature>
<dbReference type="SUPFAM" id="SSF55874">
    <property type="entry name" value="ATPase domain of HSP90 chaperone/DNA topoisomerase II/histidine kinase"/>
    <property type="match status" value="1"/>
</dbReference>
<dbReference type="CDD" id="cd00130">
    <property type="entry name" value="PAS"/>
    <property type="match status" value="2"/>
</dbReference>
<evidence type="ECO:0000259" key="15">
    <source>
        <dbReference type="PROSITE" id="PS50110"/>
    </source>
</evidence>
<dbReference type="CDD" id="cd16922">
    <property type="entry name" value="HATPase_EvgS-ArcB-TorS-like"/>
    <property type="match status" value="1"/>
</dbReference>
<evidence type="ECO:0000313" key="18">
    <source>
        <dbReference type="EMBL" id="RKI14672.1"/>
    </source>
</evidence>
<dbReference type="Pfam" id="PF00512">
    <property type="entry name" value="HisKA"/>
    <property type="match status" value="1"/>
</dbReference>
<comment type="catalytic activity">
    <reaction evidence="1">
        <text>ATP + protein L-histidine = ADP + protein N-phospho-L-histidine.</text>
        <dbReference type="EC" id="2.7.13.3"/>
    </reaction>
</comment>
<evidence type="ECO:0000259" key="17">
    <source>
        <dbReference type="PROSITE" id="PS50113"/>
    </source>
</evidence>
<evidence type="ECO:0000259" key="14">
    <source>
        <dbReference type="PROSITE" id="PS50109"/>
    </source>
</evidence>
<feature type="domain" description="Histidine kinase" evidence="14">
    <location>
        <begin position="301"/>
        <end position="522"/>
    </location>
</feature>
<dbReference type="InterPro" id="IPR004358">
    <property type="entry name" value="Sig_transdc_His_kin-like_C"/>
</dbReference>
<dbReference type="RefSeq" id="WP_120583092.1">
    <property type="nucleotide sequence ID" value="NZ_RAWI01000026.1"/>
</dbReference>
<evidence type="ECO:0000256" key="2">
    <source>
        <dbReference type="ARBA" id="ARBA00004651"/>
    </source>
</evidence>
<dbReference type="SMART" id="SM00086">
    <property type="entry name" value="PAC"/>
    <property type="match status" value="2"/>
</dbReference>
<dbReference type="PROSITE" id="PS50109">
    <property type="entry name" value="HIS_KIN"/>
    <property type="match status" value="1"/>
</dbReference>
<keyword evidence="11" id="KW-0472">Membrane</keyword>
<keyword evidence="9" id="KW-1133">Transmembrane helix</keyword>
<gene>
    <name evidence="18" type="ORF">D7Y13_05620</name>
</gene>
<evidence type="ECO:0000256" key="7">
    <source>
        <dbReference type="ARBA" id="ARBA00022741"/>
    </source>
</evidence>
<dbReference type="SUPFAM" id="SSF47226">
    <property type="entry name" value="Histidine-containing phosphotransfer domain, HPT domain"/>
    <property type="match status" value="1"/>
</dbReference>
<feature type="domain" description="Response regulatory" evidence="15">
    <location>
        <begin position="694"/>
        <end position="812"/>
    </location>
</feature>
<keyword evidence="8" id="KW-0067">ATP-binding</keyword>
<sequence>MPPKNLSVEDDLRSAQHLLGVSDGLSERLRFALQGSTIGVWETQLTDENIENGRLSAVNVWEPLGYPAEGPRTMADRLALWHPDDVERVKRVTAAYLKGETPGFEVEVRVRQHDGTYRWILSRGTALRDAQGRAHHFLGVSIDITDRKEAETALARSQERYRATFDHAPAGLVHVDPRHGLRHFNRAYCEITGYSVKELLALEPTQLAHPEDLEHALGHFLSLSRNEIATYSIEHRFIRKDGRTIWISVTSSRVPTDDGADSYIVSIVHDVSRRKQLEEELRQARALAEHANRAKDEFLANVSHEIRTPMNAILGMTELVLDTHLTQAQRQSLKTVKSATGNLLGIINDLLDFSKIEAGKLALDAADFGLRSAIGDTLRALAVRAHRKGIELVCNVHADVPDALVGDAGRLRQIVINLVGNAIKFTAQGEVVMQVEVASESAEQVALRFSVRDTGIGISTDKQTAIFRAFEQEDASTSRKYGGTGLGLTIAARLIGLMEGDIGVESEPGRGSTFTFTARFGRHSAPTDPPLPRPLPLLRGLRVLVVDDNAVNRRIVEEWLRAWRMEPTGVGDGIAAMDALWHGVATGRPYALALLDFRMPDIDGLSLAAKIRERSELAGSRIVLLTSADRPGEAGRMRELKIEAHLLKPVPQDELLETLHHVLGSAPTAPVVDAPSPVTSSATEVPASPARPLRILIAEDDDFGAQLLRQLLTRRGHDVHSATSGFEALKRLEADAYDLLLLDLHMPELDGFEVIRSIRQREQSTGAHLPVVAVTARSRRQDRERCLAAGMDDFLTKPIIANDLWAVLERLDRRRALRQLLDAPVLLSACGEDAPLLTKLCDALIARLPVDLASLDEAIRHGDAHRLRQCAHKLSGVLATFSSLAGDLASQIEDRAEEGLPQEAAPLAARLQALSGDLLIAVRGLTVNELRGE</sequence>
<dbReference type="EMBL" id="RAWI01000026">
    <property type="protein sequence ID" value="RKI14672.1"/>
    <property type="molecule type" value="Genomic_DNA"/>
</dbReference>
<feature type="modified residue" description="4-aspartylphosphate" evidence="12">
    <location>
        <position position="596"/>
    </location>
</feature>
<evidence type="ECO:0000256" key="1">
    <source>
        <dbReference type="ARBA" id="ARBA00000085"/>
    </source>
</evidence>
<dbReference type="NCBIfam" id="TIGR00229">
    <property type="entry name" value="sensory_box"/>
    <property type="match status" value="2"/>
</dbReference>
<evidence type="ECO:0000256" key="4">
    <source>
        <dbReference type="ARBA" id="ARBA00022475"/>
    </source>
</evidence>
<dbReference type="Pfam" id="PF00072">
    <property type="entry name" value="Response_reg"/>
    <property type="match status" value="2"/>
</dbReference>
<dbReference type="SMART" id="SM00448">
    <property type="entry name" value="REC"/>
    <property type="match status" value="2"/>
</dbReference>
<dbReference type="Gene3D" id="1.20.120.160">
    <property type="entry name" value="HPT domain"/>
    <property type="match status" value="1"/>
</dbReference>
<dbReference type="InterPro" id="IPR003594">
    <property type="entry name" value="HATPase_dom"/>
</dbReference>
<dbReference type="SUPFAM" id="SSF52172">
    <property type="entry name" value="CheY-like"/>
    <property type="match status" value="2"/>
</dbReference>
<evidence type="ECO:0000313" key="19">
    <source>
        <dbReference type="Proteomes" id="UP000278907"/>
    </source>
</evidence>
<dbReference type="CDD" id="cd00082">
    <property type="entry name" value="HisKA"/>
    <property type="match status" value="1"/>
</dbReference>
<dbReference type="Proteomes" id="UP000278907">
    <property type="component" value="Unassembled WGS sequence"/>
</dbReference>
<keyword evidence="5 12" id="KW-0597">Phosphoprotein</keyword>
<feature type="domain" description="Response regulatory" evidence="15">
    <location>
        <begin position="542"/>
        <end position="663"/>
    </location>
</feature>